<gene>
    <name evidence="1" type="ORF">ACFS25_25120</name>
</gene>
<dbReference type="EMBL" id="JBHUOM010000023">
    <property type="protein sequence ID" value="MFD2937087.1"/>
    <property type="molecule type" value="Genomic_DNA"/>
</dbReference>
<proteinExistence type="predicted"/>
<keyword evidence="2" id="KW-1185">Reference proteome</keyword>
<dbReference type="Proteomes" id="UP001597512">
    <property type="component" value="Unassembled WGS sequence"/>
</dbReference>
<reference evidence="2" key="1">
    <citation type="journal article" date="2019" name="Int. J. Syst. Evol. Microbiol.">
        <title>The Global Catalogue of Microorganisms (GCM) 10K type strain sequencing project: providing services to taxonomists for standard genome sequencing and annotation.</title>
        <authorList>
            <consortium name="The Broad Institute Genomics Platform"/>
            <consortium name="The Broad Institute Genome Sequencing Center for Infectious Disease"/>
            <person name="Wu L."/>
            <person name="Ma J."/>
        </authorList>
    </citation>
    <scope>NUCLEOTIDE SEQUENCE [LARGE SCALE GENOMIC DNA]</scope>
    <source>
        <strain evidence="2">KCTC 52490</strain>
    </source>
</reference>
<protein>
    <submittedName>
        <fullName evidence="1">Uncharacterized protein</fullName>
    </submittedName>
</protein>
<sequence>MEITHEILLKLGFTELFNRPSRYVYKGVTGRLLAERGTFHFHGFGPAIERLSDLKYMLMITDYNYNATVVPYPNNYN</sequence>
<name>A0ABW6AR41_9BACT</name>
<comment type="caution">
    <text evidence="1">The sequence shown here is derived from an EMBL/GenBank/DDBJ whole genome shotgun (WGS) entry which is preliminary data.</text>
</comment>
<organism evidence="1 2">
    <name type="scientific">Spirosoma flavum</name>
    <dbReference type="NCBI Taxonomy" id="2048557"/>
    <lineage>
        <taxon>Bacteria</taxon>
        <taxon>Pseudomonadati</taxon>
        <taxon>Bacteroidota</taxon>
        <taxon>Cytophagia</taxon>
        <taxon>Cytophagales</taxon>
        <taxon>Cytophagaceae</taxon>
        <taxon>Spirosoma</taxon>
    </lineage>
</organism>
<dbReference type="RefSeq" id="WP_381506535.1">
    <property type="nucleotide sequence ID" value="NZ_JBHUOM010000023.1"/>
</dbReference>
<accession>A0ABW6AR41</accession>
<evidence type="ECO:0000313" key="2">
    <source>
        <dbReference type="Proteomes" id="UP001597512"/>
    </source>
</evidence>
<evidence type="ECO:0000313" key="1">
    <source>
        <dbReference type="EMBL" id="MFD2937087.1"/>
    </source>
</evidence>